<name>A0A5S3WJ60_9GAMM</name>
<proteinExistence type="inferred from homology"/>
<sequence>MKKLAGFTLIELIVTIAILGLLSAIVLSFGANISSSTRSEAYLQELKRTVTFARAHATATDEIIVICPASQTLVETNSDFICLTDWQSNRITVFLDRNNNGSYNADADDLLRVMERVPENDALTFPSASLRFDSSGRTAMQQASSFIYCPSATNFANQQLEISVVGSALYRGDTQLTCNQ</sequence>
<evidence type="ECO:0000256" key="9">
    <source>
        <dbReference type="ARBA" id="ARBA00025772"/>
    </source>
</evidence>
<keyword evidence="8" id="KW-0472">Membrane</keyword>
<accession>A0A5S3WJ60</accession>
<evidence type="ECO:0000256" key="4">
    <source>
        <dbReference type="ARBA" id="ARBA00022481"/>
    </source>
</evidence>
<feature type="domain" description="General secretion pathway GspH" evidence="11">
    <location>
        <begin position="44"/>
        <end position="164"/>
    </location>
</feature>
<dbReference type="Gene3D" id="3.55.40.10">
    <property type="entry name" value="minor pseudopilin epsh domain"/>
    <property type="match status" value="1"/>
</dbReference>
<dbReference type="NCBIfam" id="TIGR02532">
    <property type="entry name" value="IV_pilin_GFxxxE"/>
    <property type="match status" value="1"/>
</dbReference>
<evidence type="ECO:0000256" key="3">
    <source>
        <dbReference type="ARBA" id="ARBA00022475"/>
    </source>
</evidence>
<protein>
    <recommendedName>
        <fullName evidence="2">Type II secretion system protein H</fullName>
    </recommendedName>
    <alternativeName>
        <fullName evidence="10">General secretion pathway protein H</fullName>
    </alternativeName>
</protein>
<dbReference type="GO" id="GO:0015627">
    <property type="term" value="C:type II protein secretion system complex"/>
    <property type="evidence" value="ECO:0007669"/>
    <property type="project" value="InterPro"/>
</dbReference>
<gene>
    <name evidence="12" type="ORF">CWB99_15115</name>
</gene>
<evidence type="ECO:0000259" key="11">
    <source>
        <dbReference type="Pfam" id="PF12019"/>
    </source>
</evidence>
<reference evidence="13" key="2">
    <citation type="submission" date="2019-06" db="EMBL/GenBank/DDBJ databases">
        <title>Co-occurence of chitin degradation, pigmentation and bioactivity in marine Pseudoalteromonas.</title>
        <authorList>
            <person name="Sonnenschein E.C."/>
            <person name="Bech P.K."/>
        </authorList>
    </citation>
    <scope>NUCLEOTIDE SEQUENCE [LARGE SCALE GENOMIC DNA]</scope>
    <source>
        <strain evidence="13">S2676</strain>
    </source>
</reference>
<dbReference type="Pfam" id="PF07963">
    <property type="entry name" value="N_methyl"/>
    <property type="match status" value="1"/>
</dbReference>
<evidence type="ECO:0000256" key="5">
    <source>
        <dbReference type="ARBA" id="ARBA00022519"/>
    </source>
</evidence>
<evidence type="ECO:0000256" key="8">
    <source>
        <dbReference type="ARBA" id="ARBA00023136"/>
    </source>
</evidence>
<comment type="caution">
    <text evidence="12">The sequence shown here is derived from an EMBL/GenBank/DDBJ whole genome shotgun (WGS) entry which is preliminary data.</text>
</comment>
<dbReference type="GO" id="GO:0005886">
    <property type="term" value="C:plasma membrane"/>
    <property type="evidence" value="ECO:0007669"/>
    <property type="project" value="UniProtKB-SubCell"/>
</dbReference>
<evidence type="ECO:0000256" key="6">
    <source>
        <dbReference type="ARBA" id="ARBA00022692"/>
    </source>
</evidence>
<keyword evidence="7" id="KW-1133">Transmembrane helix</keyword>
<keyword evidence="3" id="KW-1003">Cell membrane</keyword>
<evidence type="ECO:0000313" key="13">
    <source>
        <dbReference type="Proteomes" id="UP000310249"/>
    </source>
</evidence>
<evidence type="ECO:0000256" key="2">
    <source>
        <dbReference type="ARBA" id="ARBA00021549"/>
    </source>
</evidence>
<keyword evidence="6" id="KW-0812">Transmembrane</keyword>
<comment type="subcellular location">
    <subcellularLocation>
        <location evidence="1">Cell inner membrane</location>
        <topology evidence="1">Single-pass membrane protein</topology>
    </subcellularLocation>
</comment>
<dbReference type="InterPro" id="IPR022346">
    <property type="entry name" value="T2SS_GspH"/>
</dbReference>
<dbReference type="Proteomes" id="UP000310249">
    <property type="component" value="Unassembled WGS sequence"/>
</dbReference>
<evidence type="ECO:0000256" key="10">
    <source>
        <dbReference type="ARBA" id="ARBA00030775"/>
    </source>
</evidence>
<dbReference type="PROSITE" id="PS00409">
    <property type="entry name" value="PROKAR_NTER_METHYL"/>
    <property type="match status" value="1"/>
</dbReference>
<dbReference type="GO" id="GO:0015628">
    <property type="term" value="P:protein secretion by the type II secretion system"/>
    <property type="evidence" value="ECO:0007669"/>
    <property type="project" value="InterPro"/>
</dbReference>
<dbReference type="InterPro" id="IPR045584">
    <property type="entry name" value="Pilin-like"/>
</dbReference>
<dbReference type="AlphaFoldDB" id="A0A5S3WJ60"/>
<dbReference type="EMBL" id="PNCI01000035">
    <property type="protein sequence ID" value="TMP27326.1"/>
    <property type="molecule type" value="Genomic_DNA"/>
</dbReference>
<dbReference type="SUPFAM" id="SSF54523">
    <property type="entry name" value="Pili subunits"/>
    <property type="match status" value="1"/>
</dbReference>
<organism evidence="12 13">
    <name type="scientific">Pseudoalteromonas rubra</name>
    <dbReference type="NCBI Taxonomy" id="43658"/>
    <lineage>
        <taxon>Bacteria</taxon>
        <taxon>Pseudomonadati</taxon>
        <taxon>Pseudomonadota</taxon>
        <taxon>Gammaproteobacteria</taxon>
        <taxon>Alteromonadales</taxon>
        <taxon>Pseudoalteromonadaceae</taxon>
        <taxon>Pseudoalteromonas</taxon>
    </lineage>
</organism>
<dbReference type="RefSeq" id="WP_138549717.1">
    <property type="nucleotide sequence ID" value="NZ_PNCH01000003.1"/>
</dbReference>
<evidence type="ECO:0000313" key="12">
    <source>
        <dbReference type="EMBL" id="TMP27326.1"/>
    </source>
</evidence>
<dbReference type="InterPro" id="IPR012902">
    <property type="entry name" value="N_methyl_site"/>
</dbReference>
<evidence type="ECO:0000256" key="1">
    <source>
        <dbReference type="ARBA" id="ARBA00004377"/>
    </source>
</evidence>
<reference evidence="12 13" key="1">
    <citation type="submission" date="2018-01" db="EMBL/GenBank/DDBJ databases">
        <authorList>
            <person name="Paulsen S."/>
            <person name="Gram L.K."/>
        </authorList>
    </citation>
    <scope>NUCLEOTIDE SEQUENCE [LARGE SCALE GENOMIC DNA]</scope>
    <source>
        <strain evidence="12 13">S2676</strain>
    </source>
</reference>
<comment type="similarity">
    <text evidence="9">Belongs to the GSP H family.</text>
</comment>
<dbReference type="Pfam" id="PF12019">
    <property type="entry name" value="GspH"/>
    <property type="match status" value="1"/>
</dbReference>
<evidence type="ECO:0000256" key="7">
    <source>
        <dbReference type="ARBA" id="ARBA00022989"/>
    </source>
</evidence>
<dbReference type="OrthoDB" id="5705058at2"/>
<keyword evidence="5" id="KW-0997">Cell inner membrane</keyword>
<keyword evidence="4" id="KW-0488">Methylation</keyword>